<evidence type="ECO:0008006" key="6">
    <source>
        <dbReference type="Google" id="ProtNLM"/>
    </source>
</evidence>
<dbReference type="Proteomes" id="UP000028582">
    <property type="component" value="Unassembled WGS sequence"/>
</dbReference>
<evidence type="ECO:0000256" key="1">
    <source>
        <dbReference type="ARBA" id="ARBA00022737"/>
    </source>
</evidence>
<name>A0A080ZTN7_PHYNI</name>
<keyword evidence="3" id="KW-0812">Transmembrane</keyword>
<evidence type="ECO:0000256" key="3">
    <source>
        <dbReference type="SAM" id="Phobius"/>
    </source>
</evidence>
<feature type="transmembrane region" description="Helical" evidence="3">
    <location>
        <begin position="374"/>
        <end position="395"/>
    </location>
</feature>
<gene>
    <name evidence="4" type="ORF">F444_13489</name>
</gene>
<comment type="caution">
    <text evidence="4">The sequence shown here is derived from an EMBL/GenBank/DDBJ whole genome shotgun (WGS) entry which is preliminary data.</text>
</comment>
<evidence type="ECO:0000313" key="4">
    <source>
        <dbReference type="EMBL" id="ETO69998.1"/>
    </source>
</evidence>
<keyword evidence="1" id="KW-0677">Repeat</keyword>
<dbReference type="GO" id="GO:0005783">
    <property type="term" value="C:endoplasmic reticulum"/>
    <property type="evidence" value="ECO:0007669"/>
    <property type="project" value="TreeGrafter"/>
</dbReference>
<dbReference type="InterPro" id="IPR052346">
    <property type="entry name" value="O-mannosyl-transferase_TMTC"/>
</dbReference>
<evidence type="ECO:0000313" key="5">
    <source>
        <dbReference type="Proteomes" id="UP000028582"/>
    </source>
</evidence>
<keyword evidence="3" id="KW-1133">Transmembrane helix</keyword>
<feature type="transmembrane region" description="Helical" evidence="3">
    <location>
        <begin position="470"/>
        <end position="490"/>
    </location>
</feature>
<dbReference type="AlphaFoldDB" id="A0A080ZTN7"/>
<accession>A0A080ZTN7</accession>
<dbReference type="Gene3D" id="1.25.40.10">
    <property type="entry name" value="Tetratricopeptide repeat domain"/>
    <property type="match status" value="1"/>
</dbReference>
<reference evidence="4 5" key="1">
    <citation type="submission" date="2013-11" db="EMBL/GenBank/DDBJ databases">
        <title>The Genome Sequence of Phytophthora parasitica P1976.</title>
        <authorList>
            <consortium name="The Broad Institute Genomics Platform"/>
            <person name="Russ C."/>
            <person name="Tyler B."/>
            <person name="Panabieres F."/>
            <person name="Shan W."/>
            <person name="Tripathy S."/>
            <person name="Grunwald N."/>
            <person name="Machado M."/>
            <person name="Johnson C.S."/>
            <person name="Walker B."/>
            <person name="Young S."/>
            <person name="Zeng Q."/>
            <person name="Gargeya S."/>
            <person name="Fitzgerald M."/>
            <person name="Haas B."/>
            <person name="Abouelleil A."/>
            <person name="Allen A.W."/>
            <person name="Alvarado L."/>
            <person name="Arachchi H.M."/>
            <person name="Berlin A.M."/>
            <person name="Chapman S.B."/>
            <person name="Gainer-Dewar J."/>
            <person name="Goldberg J."/>
            <person name="Griggs A."/>
            <person name="Gujja S."/>
            <person name="Hansen M."/>
            <person name="Howarth C."/>
            <person name="Imamovic A."/>
            <person name="Ireland A."/>
            <person name="Larimer J."/>
            <person name="McCowan C."/>
            <person name="Murphy C."/>
            <person name="Pearson M."/>
            <person name="Poon T.W."/>
            <person name="Priest M."/>
            <person name="Roberts A."/>
            <person name="Saif S."/>
            <person name="Shea T."/>
            <person name="Sisk P."/>
            <person name="Sykes S."/>
            <person name="Wortman J."/>
            <person name="Nusbaum C."/>
            <person name="Birren B."/>
        </authorList>
    </citation>
    <scope>NUCLEOTIDE SEQUENCE [LARGE SCALE GENOMIC DNA]</scope>
    <source>
        <strain evidence="4 5">P1976</strain>
    </source>
</reference>
<sequence>MRTRGQCVALISVATALIYTSPLLLSRTSGDWDFWYIWDDRTNFVENPVLHSSWSFGTLLNMSTMVRLHVYEPLGWLLKYIIVQTVGLDAWWVRMMSILTHFAAGFVLAKVSALVLDIDYMMTALKRSQKKHSQLHFHACCMSAVVLMIHPLHVEVIAWPSAQPYTLAALFSSWALFVHVKNVHQNLNNFLGSNNAEIAGSGNGLVFKTLISGGSTSSSICASGLYLCALLSKSSSLLLPVGFFLMDLWVYLQLFPQQHGVKMKQIGVYAAKLAPSVVILLVFVFVTAFSNSQGGVPDVVSLSLGERVLKALNSPLWIVRSLVWPSELRPHYRIQPGDLSFSNPECLLSSATTVFVLVLTIWTSWHRGVSKHSLALTFFICMLMPVSGFIQHGIITTAANRYGYLPSIIVAPYGGWVVACCLFQECNAPDESDRLTAPAWDTPEREIPHNLRTKQTKRIQKFTIHTTKSYAWSIYVLLVGTLLSISHDLLTQWRNEDLLFRFSLRMDPADWKILGQRAEYLLHAGRCSPDDTECRQLWVLAHEFSPRGTLKSHLYRLHLLAALGYTDRVCDGYFKLLETHRENSSVHNNAAVCFAMRGMLAEARREFSEAVHIPDIAETMAVHAQNLREFDKWEIKRTRYRVEEVPGFEGTITY</sequence>
<dbReference type="GO" id="GO:0030968">
    <property type="term" value="P:endoplasmic reticulum unfolded protein response"/>
    <property type="evidence" value="ECO:0007669"/>
    <property type="project" value="TreeGrafter"/>
</dbReference>
<feature type="transmembrane region" description="Helical" evidence="3">
    <location>
        <begin position="347"/>
        <end position="365"/>
    </location>
</feature>
<dbReference type="GO" id="GO:0000030">
    <property type="term" value="F:mannosyltransferase activity"/>
    <property type="evidence" value="ECO:0007669"/>
    <property type="project" value="TreeGrafter"/>
</dbReference>
<proteinExistence type="predicted"/>
<dbReference type="PANTHER" id="PTHR44227">
    <property type="match status" value="1"/>
</dbReference>
<feature type="transmembrane region" description="Helical" evidence="3">
    <location>
        <begin position="266"/>
        <end position="289"/>
    </location>
</feature>
<dbReference type="EMBL" id="ANJA01002437">
    <property type="protein sequence ID" value="ETO69998.1"/>
    <property type="molecule type" value="Genomic_DNA"/>
</dbReference>
<dbReference type="OrthoDB" id="195091at2759"/>
<feature type="transmembrane region" description="Helical" evidence="3">
    <location>
        <begin position="98"/>
        <end position="116"/>
    </location>
</feature>
<dbReference type="PANTHER" id="PTHR44227:SF3">
    <property type="entry name" value="PROTEIN O-MANNOSYL-TRANSFERASE TMTC4"/>
    <property type="match status" value="1"/>
</dbReference>
<dbReference type="GO" id="GO:0035269">
    <property type="term" value="P:protein O-linked glycosylation via mannose"/>
    <property type="evidence" value="ECO:0007669"/>
    <property type="project" value="TreeGrafter"/>
</dbReference>
<evidence type="ECO:0000256" key="2">
    <source>
        <dbReference type="ARBA" id="ARBA00022803"/>
    </source>
</evidence>
<feature type="transmembrane region" description="Helical" evidence="3">
    <location>
        <begin position="137"/>
        <end position="159"/>
    </location>
</feature>
<dbReference type="InterPro" id="IPR011990">
    <property type="entry name" value="TPR-like_helical_dom_sf"/>
</dbReference>
<keyword evidence="3" id="KW-0472">Membrane</keyword>
<dbReference type="SUPFAM" id="SSF48452">
    <property type="entry name" value="TPR-like"/>
    <property type="match status" value="1"/>
</dbReference>
<protein>
    <recommendedName>
        <fullName evidence="6">DUF1736 domain-containing protein</fullName>
    </recommendedName>
</protein>
<keyword evidence="2" id="KW-0802">TPR repeat</keyword>
<organism evidence="4 5">
    <name type="scientific">Phytophthora nicotianae P1976</name>
    <dbReference type="NCBI Taxonomy" id="1317066"/>
    <lineage>
        <taxon>Eukaryota</taxon>
        <taxon>Sar</taxon>
        <taxon>Stramenopiles</taxon>
        <taxon>Oomycota</taxon>
        <taxon>Peronosporomycetes</taxon>
        <taxon>Peronosporales</taxon>
        <taxon>Peronosporaceae</taxon>
        <taxon>Phytophthora</taxon>
    </lineage>
</organism>
<feature type="transmembrane region" description="Helical" evidence="3">
    <location>
        <begin position="237"/>
        <end position="254"/>
    </location>
</feature>